<organism evidence="2 3">
    <name type="scientific">Petrachloros mirabilis ULC683</name>
    <dbReference type="NCBI Taxonomy" id="2781853"/>
    <lineage>
        <taxon>Bacteria</taxon>
        <taxon>Bacillati</taxon>
        <taxon>Cyanobacteriota</taxon>
        <taxon>Cyanophyceae</taxon>
        <taxon>Synechococcales</taxon>
        <taxon>Petrachlorosaceae</taxon>
        <taxon>Petrachloros</taxon>
        <taxon>Petrachloros mirabilis</taxon>
    </lineage>
</organism>
<dbReference type="RefSeq" id="WP_161826173.1">
    <property type="nucleotide sequence ID" value="NZ_WVIC01000031.1"/>
</dbReference>
<comment type="caution">
    <text evidence="2">The sequence shown here is derived from an EMBL/GenBank/DDBJ whole genome shotgun (WGS) entry which is preliminary data.</text>
</comment>
<name>A0A8K1ZYL5_9CYAN</name>
<feature type="transmembrane region" description="Helical" evidence="1">
    <location>
        <begin position="38"/>
        <end position="57"/>
    </location>
</feature>
<feature type="transmembrane region" description="Helical" evidence="1">
    <location>
        <begin position="69"/>
        <end position="87"/>
    </location>
</feature>
<keyword evidence="1" id="KW-0472">Membrane</keyword>
<gene>
    <name evidence="2" type="ORF">GS597_14485</name>
</gene>
<reference evidence="2" key="1">
    <citation type="submission" date="2019-12" db="EMBL/GenBank/DDBJ databases">
        <title>High-Quality draft genome sequences of three cyanobacteria isolated from the limestone walls of the Old Cathedral of Coimbra.</title>
        <authorList>
            <person name="Tiago I."/>
            <person name="Soares F."/>
            <person name="Portugal A."/>
        </authorList>
    </citation>
    <scope>NUCLEOTIDE SEQUENCE [LARGE SCALE GENOMIC DNA]</scope>
    <source>
        <strain evidence="2">C</strain>
    </source>
</reference>
<keyword evidence="1" id="KW-0812">Transmembrane</keyword>
<dbReference type="EMBL" id="WVIC01000031">
    <property type="protein sequence ID" value="NCJ07695.1"/>
    <property type="molecule type" value="Genomic_DNA"/>
</dbReference>
<dbReference type="AlphaFoldDB" id="A0A8K1ZYL5"/>
<proteinExistence type="predicted"/>
<keyword evidence="1" id="KW-1133">Transmembrane helix</keyword>
<feature type="transmembrane region" description="Helical" evidence="1">
    <location>
        <begin position="99"/>
        <end position="119"/>
    </location>
</feature>
<feature type="transmembrane region" description="Helical" evidence="1">
    <location>
        <begin position="12"/>
        <end position="32"/>
    </location>
</feature>
<evidence type="ECO:0000313" key="3">
    <source>
        <dbReference type="Proteomes" id="UP000607397"/>
    </source>
</evidence>
<keyword evidence="3" id="KW-1185">Reference proteome</keyword>
<protein>
    <submittedName>
        <fullName evidence="2">Uncharacterized protein</fullName>
    </submittedName>
</protein>
<sequence>MTLLRYFGSLPLRKLILWCYLIWYLVTVAFLFDSSLSLWLNSVGISLIIGVALQLSVSNADAKERRWQTFRLFLMPFCVSSFAALIKGQGYVFIFPTKIPILGTSIYACAAFVAVSLMLRKFVTSNHTPT</sequence>
<accession>A0A8K1ZYL5</accession>
<dbReference type="Proteomes" id="UP000607397">
    <property type="component" value="Unassembled WGS sequence"/>
</dbReference>
<evidence type="ECO:0000256" key="1">
    <source>
        <dbReference type="SAM" id="Phobius"/>
    </source>
</evidence>
<evidence type="ECO:0000313" key="2">
    <source>
        <dbReference type="EMBL" id="NCJ07695.1"/>
    </source>
</evidence>